<comment type="caution">
    <text evidence="2">The sequence shown here is derived from an EMBL/GenBank/DDBJ whole genome shotgun (WGS) entry which is preliminary data.</text>
</comment>
<sequence length="419" mass="46628">DKQAFAMPDAIAGSLLAVGPQEIGILHLAAQVGRRALQVGAVSWNIAFAAPNIPRDIGRFWAMSKASKPLNPAENARLLKSLGQGLGHVIRQDPWYMEMLWHRAAGSTLGKQLYPEVWMETPWTKKFSSKVIHLVPEIINVTEEWSKMASFRKLREMGFGPEEAAHETRRYAGTPDWGRRGADSAMLNLIYMFFNVSMQGKAAAIGRWRRMPARFFVTGIGMSLAALSLYAWNAQFRDDEGEAEWNHVPRFDKKTNWVILTDQVNPETGRHAYFMIRKPEELQAIYNPIETGLWEVAGETELETRDYYQMLIDSASAVIPGAPDIDLTEGEGVSHAIARNVGSGLNPVLSMPIEQGMGTDLWRNRPMVPRRLQDVAPEYQFTPRTSPTAVVAGQATGISPMRIEHGFRSLGGLGDQALG</sequence>
<feature type="non-terminal residue" evidence="2">
    <location>
        <position position="419"/>
    </location>
</feature>
<evidence type="ECO:0000259" key="1">
    <source>
        <dbReference type="Pfam" id="PF18857"/>
    </source>
</evidence>
<dbReference type="InterPro" id="IPR040561">
    <property type="entry name" value="LPD38"/>
</dbReference>
<reference evidence="2" key="1">
    <citation type="journal article" date="2015" name="Nature">
        <title>Complex archaea that bridge the gap between prokaryotes and eukaryotes.</title>
        <authorList>
            <person name="Spang A."/>
            <person name="Saw J.H."/>
            <person name="Jorgensen S.L."/>
            <person name="Zaremba-Niedzwiedzka K."/>
            <person name="Martijn J."/>
            <person name="Lind A.E."/>
            <person name="van Eijk R."/>
            <person name="Schleper C."/>
            <person name="Guy L."/>
            <person name="Ettema T.J."/>
        </authorList>
    </citation>
    <scope>NUCLEOTIDE SEQUENCE</scope>
</reference>
<evidence type="ECO:0000313" key="2">
    <source>
        <dbReference type="EMBL" id="KKK86470.1"/>
    </source>
</evidence>
<feature type="domain" description="Large polyvalent protein associated" evidence="1">
    <location>
        <begin position="243"/>
        <end position="413"/>
    </location>
</feature>
<name>A0A0F8ZKC5_9ZZZZ</name>
<protein>
    <recommendedName>
        <fullName evidence="1">Large polyvalent protein associated domain-containing protein</fullName>
    </recommendedName>
</protein>
<proteinExistence type="predicted"/>
<gene>
    <name evidence="2" type="ORF">LCGC14_2762920</name>
</gene>
<organism evidence="2">
    <name type="scientific">marine sediment metagenome</name>
    <dbReference type="NCBI Taxonomy" id="412755"/>
    <lineage>
        <taxon>unclassified sequences</taxon>
        <taxon>metagenomes</taxon>
        <taxon>ecological metagenomes</taxon>
    </lineage>
</organism>
<dbReference type="Pfam" id="PF18857">
    <property type="entry name" value="LPD38"/>
    <property type="match status" value="1"/>
</dbReference>
<dbReference type="AlphaFoldDB" id="A0A0F8ZKC5"/>
<accession>A0A0F8ZKC5</accession>
<dbReference type="EMBL" id="LAZR01050830">
    <property type="protein sequence ID" value="KKK86470.1"/>
    <property type="molecule type" value="Genomic_DNA"/>
</dbReference>
<feature type="non-terminal residue" evidence="2">
    <location>
        <position position="1"/>
    </location>
</feature>